<evidence type="ECO:0000256" key="10">
    <source>
        <dbReference type="SAM" id="SignalP"/>
    </source>
</evidence>
<sequence>MTIARLSAVSTLLRSITARTATATALAALVAGSVTAQTVTDTVMPEAGLSIPSDAQILGNANSNVYRPSATVNGEIITATDVEQRIALVRIANNGQLPDEEIQRVRLQVFSQLIDETLQIQEAKASKIEIEAADIDREFARIAAQLRQSPEQFTQFLAANGASARAMKRQIEADQAWQSLLARNIDPFTNVSTEEVSSMRERLEAQRGTQEYRIGEIYLAATPDTIQAVAENARRILQALGDGSGNFQDLARRYSNASTASVGGDLGWIRLNQLPTSLAEAAQSMQPGQLAGPIEVPGGVSILYLIDQRSVLTADPRDAVLSLKQISLAFAPGVTPTQATELASTFTTRTRSIAGCGQAEEVAAALGADVLSRDQISMRDLPPPLQALLTELQVGQVTPPFGSREQGVSVLVLCGRDLPEQAALPSTEDIAERLRQDRVNRRAQRYLRDLRRDAVIDYN</sequence>
<dbReference type="Pfam" id="PF00639">
    <property type="entry name" value="Rotamase"/>
    <property type="match status" value="1"/>
</dbReference>
<evidence type="ECO:0000256" key="1">
    <source>
        <dbReference type="ARBA" id="ARBA00018370"/>
    </source>
</evidence>
<dbReference type="InterPro" id="IPR000297">
    <property type="entry name" value="PPIase_PpiC"/>
</dbReference>
<evidence type="ECO:0000256" key="3">
    <source>
        <dbReference type="ARBA" id="ARBA00022764"/>
    </source>
</evidence>
<keyword evidence="6 9" id="KW-0413">Isomerase</keyword>
<protein>
    <recommendedName>
        <fullName evidence="1">Parvulin-like PPIase</fullName>
    </recommendedName>
    <alternativeName>
        <fullName evidence="7">Peptidyl-prolyl cis-trans isomerase plp</fullName>
    </alternativeName>
    <alternativeName>
        <fullName evidence="8">Rotamase plp</fullName>
    </alternativeName>
</protein>
<dbReference type="KEGG" id="slan:GV829_09570"/>
<evidence type="ECO:0000256" key="8">
    <source>
        <dbReference type="ARBA" id="ARBA00031484"/>
    </source>
</evidence>
<proteinExistence type="predicted"/>
<keyword evidence="4 9" id="KW-0697">Rotamase</keyword>
<evidence type="ECO:0000256" key="9">
    <source>
        <dbReference type="PROSITE-ProRule" id="PRU00278"/>
    </source>
</evidence>
<dbReference type="EMBL" id="CP053015">
    <property type="protein sequence ID" value="QJQ32667.1"/>
    <property type="molecule type" value="Genomic_DNA"/>
</dbReference>
<evidence type="ECO:0000256" key="6">
    <source>
        <dbReference type="ARBA" id="ARBA00023235"/>
    </source>
</evidence>
<evidence type="ECO:0000256" key="2">
    <source>
        <dbReference type="ARBA" id="ARBA00022729"/>
    </source>
</evidence>
<dbReference type="PANTHER" id="PTHR47637">
    <property type="entry name" value="CHAPERONE SURA"/>
    <property type="match status" value="1"/>
</dbReference>
<evidence type="ECO:0000313" key="12">
    <source>
        <dbReference type="EMBL" id="QJQ32667.1"/>
    </source>
</evidence>
<organism evidence="12 13">
    <name type="scientific">Sphingomonas lacunae</name>
    <dbReference type="NCBI Taxonomy" id="2698828"/>
    <lineage>
        <taxon>Bacteria</taxon>
        <taxon>Pseudomonadati</taxon>
        <taxon>Pseudomonadota</taxon>
        <taxon>Alphaproteobacteria</taxon>
        <taxon>Sphingomonadales</taxon>
        <taxon>Sphingomonadaceae</taxon>
        <taxon>Sphingomonas</taxon>
    </lineage>
</organism>
<reference evidence="12 13" key="1">
    <citation type="submission" date="2020-01" db="EMBL/GenBank/DDBJ databases">
        <title>Sphingomonas sp. strain CSW-10.</title>
        <authorList>
            <person name="Chen W.-M."/>
        </authorList>
    </citation>
    <scope>NUCLEOTIDE SEQUENCE [LARGE SCALE GENOMIC DNA]</scope>
    <source>
        <strain evidence="12 13">CSW-10</strain>
    </source>
</reference>
<dbReference type="Gene3D" id="1.10.4030.10">
    <property type="entry name" value="Porin chaperone SurA, peptide-binding domain"/>
    <property type="match status" value="1"/>
</dbReference>
<keyword evidence="3" id="KW-0574">Periplasm</keyword>
<dbReference type="PANTHER" id="PTHR47637:SF1">
    <property type="entry name" value="CHAPERONE SURA"/>
    <property type="match status" value="1"/>
</dbReference>
<feature type="chain" id="PRO_5027005942" description="Parvulin-like PPIase" evidence="10">
    <location>
        <begin position="37"/>
        <end position="459"/>
    </location>
</feature>
<evidence type="ECO:0000259" key="11">
    <source>
        <dbReference type="PROSITE" id="PS50198"/>
    </source>
</evidence>
<dbReference type="PROSITE" id="PS50198">
    <property type="entry name" value="PPIC_PPIASE_2"/>
    <property type="match status" value="1"/>
</dbReference>
<evidence type="ECO:0000256" key="7">
    <source>
        <dbReference type="ARBA" id="ARBA00030642"/>
    </source>
</evidence>
<dbReference type="InterPro" id="IPR015391">
    <property type="entry name" value="SurA_N"/>
</dbReference>
<gene>
    <name evidence="12" type="ORF">GV829_09570</name>
</gene>
<evidence type="ECO:0000313" key="13">
    <source>
        <dbReference type="Proteomes" id="UP000503018"/>
    </source>
</evidence>
<dbReference type="RefSeq" id="WP_169946149.1">
    <property type="nucleotide sequence ID" value="NZ_CP053015.1"/>
</dbReference>
<evidence type="ECO:0000256" key="4">
    <source>
        <dbReference type="ARBA" id="ARBA00023110"/>
    </source>
</evidence>
<dbReference type="SUPFAM" id="SSF54534">
    <property type="entry name" value="FKBP-like"/>
    <property type="match status" value="2"/>
</dbReference>
<dbReference type="GO" id="GO:0003755">
    <property type="term" value="F:peptidyl-prolyl cis-trans isomerase activity"/>
    <property type="evidence" value="ECO:0007669"/>
    <property type="project" value="UniProtKB-KW"/>
</dbReference>
<dbReference type="SUPFAM" id="SSF109998">
    <property type="entry name" value="Triger factor/SurA peptide-binding domain-like"/>
    <property type="match status" value="1"/>
</dbReference>
<keyword evidence="2 10" id="KW-0732">Signal</keyword>
<dbReference type="InterPro" id="IPR027304">
    <property type="entry name" value="Trigger_fact/SurA_dom_sf"/>
</dbReference>
<dbReference type="Proteomes" id="UP000503018">
    <property type="component" value="Chromosome"/>
</dbReference>
<dbReference type="Pfam" id="PF09312">
    <property type="entry name" value="SurA_N"/>
    <property type="match status" value="1"/>
</dbReference>
<dbReference type="Gene3D" id="3.10.50.40">
    <property type="match status" value="1"/>
</dbReference>
<keyword evidence="5" id="KW-0143">Chaperone</keyword>
<name>A0A6M4AU77_9SPHN</name>
<keyword evidence="13" id="KW-1185">Reference proteome</keyword>
<dbReference type="InterPro" id="IPR050280">
    <property type="entry name" value="OMP_Chaperone_SurA"/>
</dbReference>
<accession>A0A6M4AU77</accession>
<feature type="domain" description="PpiC" evidence="11">
    <location>
        <begin position="209"/>
        <end position="307"/>
    </location>
</feature>
<dbReference type="AlphaFoldDB" id="A0A6M4AU77"/>
<evidence type="ECO:0000256" key="5">
    <source>
        <dbReference type="ARBA" id="ARBA00023186"/>
    </source>
</evidence>
<feature type="signal peptide" evidence="10">
    <location>
        <begin position="1"/>
        <end position="36"/>
    </location>
</feature>
<dbReference type="InterPro" id="IPR046357">
    <property type="entry name" value="PPIase_dom_sf"/>
</dbReference>